<name>A0A417YGN5_9BACI</name>
<dbReference type="Proteomes" id="UP000285456">
    <property type="component" value="Unassembled WGS sequence"/>
</dbReference>
<evidence type="ECO:0000313" key="1">
    <source>
        <dbReference type="EMBL" id="RHW31971.1"/>
    </source>
</evidence>
<proteinExistence type="predicted"/>
<keyword evidence="2" id="KW-1185">Reference proteome</keyword>
<dbReference type="RefSeq" id="WP_118889529.1">
    <property type="nucleotide sequence ID" value="NZ_PHUT01000007.1"/>
</dbReference>
<gene>
    <name evidence="1" type="ORF">D1B32_12095</name>
</gene>
<evidence type="ECO:0000313" key="2">
    <source>
        <dbReference type="Proteomes" id="UP000285456"/>
    </source>
</evidence>
<sequence>MGKTGPKTEAGLATVSANSRELDHSAWTKNPEAVEAIETAKRLRNTKHGMYAAVPIICKADGCPYAQSCPLLEMAQAPYGEKCPIEIAAIEDLFGRYAEHFDINLDNKKAGDTVDLMMVKDLVDADIGILRCDSKMAWDADYIIHNTVGVTDNGDPITKQELHPLTDYREKLVNRKHKTFQLLNSTRKDKVGSKITVSADPSVRAAEMLKVHEDMARIEQEEKEAELAYYKKMNSSIPDVIDVEPIDFEKE</sequence>
<dbReference type="AlphaFoldDB" id="A0A417YGN5"/>
<comment type="caution">
    <text evidence="1">The sequence shown here is derived from an EMBL/GenBank/DDBJ whole genome shotgun (WGS) entry which is preliminary data.</text>
</comment>
<organism evidence="1 2">
    <name type="scientific">Oceanobacillus profundus</name>
    <dbReference type="NCBI Taxonomy" id="372463"/>
    <lineage>
        <taxon>Bacteria</taxon>
        <taxon>Bacillati</taxon>
        <taxon>Bacillota</taxon>
        <taxon>Bacilli</taxon>
        <taxon>Bacillales</taxon>
        <taxon>Bacillaceae</taxon>
        <taxon>Oceanobacillus</taxon>
    </lineage>
</organism>
<dbReference type="EMBL" id="QWEH01000007">
    <property type="protein sequence ID" value="RHW31971.1"/>
    <property type="molecule type" value="Genomic_DNA"/>
</dbReference>
<reference evidence="1 2" key="1">
    <citation type="journal article" date="2007" name="Int. J. Syst. Evol. Microbiol.">
        <title>Oceanobacillus profundus sp. nov., isolated from a deep-sea sediment core.</title>
        <authorList>
            <person name="Kim Y.G."/>
            <person name="Choi D.H."/>
            <person name="Hyun S."/>
            <person name="Cho B.C."/>
        </authorList>
    </citation>
    <scope>NUCLEOTIDE SEQUENCE [LARGE SCALE GENOMIC DNA]</scope>
    <source>
        <strain evidence="1 2">DSM 18246</strain>
    </source>
</reference>
<dbReference type="OrthoDB" id="2973644at2"/>
<accession>A0A417YGN5</accession>
<protein>
    <submittedName>
        <fullName evidence="1">Uncharacterized protein</fullName>
    </submittedName>
</protein>